<proteinExistence type="predicted"/>
<dbReference type="Proteomes" id="UP000248666">
    <property type="component" value="Segment"/>
</dbReference>
<keyword evidence="2" id="KW-1185">Reference proteome</keyword>
<dbReference type="RefSeq" id="YP_009876947.1">
    <property type="nucleotide sequence ID" value="NC_049384.1"/>
</dbReference>
<dbReference type="EMBL" id="LC373201">
    <property type="protein sequence ID" value="BBK03727.1"/>
    <property type="molecule type" value="Genomic_DNA"/>
</dbReference>
<accession>A0A4V0P762</accession>
<name>A0A4V0P762_9CAUD</name>
<protein>
    <submittedName>
        <fullName evidence="1">Uncharacterized protein</fullName>
    </submittedName>
</protein>
<reference evidence="1 2" key="1">
    <citation type="submission" date="2018-02" db="EMBL/GenBank/DDBJ databases">
        <title>Isolation and characterization of bacteriophage of Enterobacter asburiae, a cause of soft rot disease of plants in Vietnam.</title>
        <authorList>
            <person name="Doi K."/>
            <person name="Nagayoshi Y."/>
            <person name="Fujino Y."/>
            <person name="Thanh N.C."/>
        </authorList>
    </citation>
    <scope>NUCLEOTIDE SEQUENCE [LARGE SCALE GENOMIC DNA]</scope>
</reference>
<sequence>MSRKPVTEEMLAKAALHPKEKFALFPVRLHDGSWIWLEPYVRAPIGLYANCESDIFEYAAFARGEIPAVERKYTLKQYRVGGDWADDGEYFPHRNFRTFDNSYQSVDYASKFGRTSLQILLEKAGEIDVQV</sequence>
<organism evidence="1 2">
    <name type="scientific">Enterobacter phage EspM4VN</name>
    <dbReference type="NCBI Taxonomy" id="2137745"/>
    <lineage>
        <taxon>Viruses</taxon>
        <taxon>Duplodnaviria</taxon>
        <taxon>Heunggongvirae</taxon>
        <taxon>Uroviricota</taxon>
        <taxon>Caudoviricetes</taxon>
        <taxon>Pantevenvirales</taxon>
        <taxon>Ackermannviridae</taxon>
        <taxon>Aglimvirinae</taxon>
        <taxon>Agtrevirus</taxon>
        <taxon>Agtrevirus EM4</taxon>
    </lineage>
</organism>
<evidence type="ECO:0000313" key="2">
    <source>
        <dbReference type="Proteomes" id="UP000248666"/>
    </source>
</evidence>
<dbReference type="KEGG" id="vg:55806161"/>
<evidence type="ECO:0000313" key="1">
    <source>
        <dbReference type="EMBL" id="BBK03727.1"/>
    </source>
</evidence>
<dbReference type="GeneID" id="55806161"/>